<evidence type="ECO:0000313" key="2">
    <source>
        <dbReference type="EMBL" id="KAF2235770.1"/>
    </source>
</evidence>
<name>A0A6A6HE74_VIRVR</name>
<evidence type="ECO:0000313" key="3">
    <source>
        <dbReference type="Proteomes" id="UP000800092"/>
    </source>
</evidence>
<protein>
    <recommendedName>
        <fullName evidence="4">Fungal N-terminal domain-containing protein</fullName>
    </recommendedName>
</protein>
<feature type="signal peptide" evidence="1">
    <location>
        <begin position="1"/>
        <end position="24"/>
    </location>
</feature>
<dbReference type="EMBL" id="ML991789">
    <property type="protein sequence ID" value="KAF2235770.1"/>
    <property type="molecule type" value="Genomic_DNA"/>
</dbReference>
<sequence length="230" mass="25860">MAEVLGTASSIAGLLSLGLTVCKGLHDFESSCREAAKDVADLLHYLNSLSHYLNWINSALELPKLHRALVRNLDRSANEFRNGIDDLRIRLDKINHETRKDGGIAGLGARLRKSLYLFKEKTLKKLKYKCDDLRETLSNTVQTLQVHASSITANMTEMIQQDIVSTHIVAEEIKMEIADLTVKDLIRLLQGHFDSSTRKCPLSTKQEIDKLRHSMWKGVRMASTTSSSNK</sequence>
<organism evidence="2 3">
    <name type="scientific">Viridothelium virens</name>
    <name type="common">Speckled blister lichen</name>
    <name type="synonym">Trypethelium virens</name>
    <dbReference type="NCBI Taxonomy" id="1048519"/>
    <lineage>
        <taxon>Eukaryota</taxon>
        <taxon>Fungi</taxon>
        <taxon>Dikarya</taxon>
        <taxon>Ascomycota</taxon>
        <taxon>Pezizomycotina</taxon>
        <taxon>Dothideomycetes</taxon>
        <taxon>Dothideomycetes incertae sedis</taxon>
        <taxon>Trypetheliales</taxon>
        <taxon>Trypetheliaceae</taxon>
        <taxon>Viridothelium</taxon>
    </lineage>
</organism>
<feature type="chain" id="PRO_5025510787" description="Fungal N-terminal domain-containing protein" evidence="1">
    <location>
        <begin position="25"/>
        <end position="230"/>
    </location>
</feature>
<proteinExistence type="predicted"/>
<gene>
    <name evidence="2" type="ORF">EV356DRAFT_499409</name>
</gene>
<evidence type="ECO:0000256" key="1">
    <source>
        <dbReference type="SAM" id="SignalP"/>
    </source>
</evidence>
<dbReference type="AlphaFoldDB" id="A0A6A6HE74"/>
<evidence type="ECO:0008006" key="4">
    <source>
        <dbReference type="Google" id="ProtNLM"/>
    </source>
</evidence>
<keyword evidence="3" id="KW-1185">Reference proteome</keyword>
<accession>A0A6A6HE74</accession>
<reference evidence="2" key="1">
    <citation type="journal article" date="2020" name="Stud. Mycol.">
        <title>101 Dothideomycetes genomes: a test case for predicting lifestyles and emergence of pathogens.</title>
        <authorList>
            <person name="Haridas S."/>
            <person name="Albert R."/>
            <person name="Binder M."/>
            <person name="Bloem J."/>
            <person name="Labutti K."/>
            <person name="Salamov A."/>
            <person name="Andreopoulos B."/>
            <person name="Baker S."/>
            <person name="Barry K."/>
            <person name="Bills G."/>
            <person name="Bluhm B."/>
            <person name="Cannon C."/>
            <person name="Castanera R."/>
            <person name="Culley D."/>
            <person name="Daum C."/>
            <person name="Ezra D."/>
            <person name="Gonzalez J."/>
            <person name="Henrissat B."/>
            <person name="Kuo A."/>
            <person name="Liang C."/>
            <person name="Lipzen A."/>
            <person name="Lutzoni F."/>
            <person name="Magnuson J."/>
            <person name="Mondo S."/>
            <person name="Nolan M."/>
            <person name="Ohm R."/>
            <person name="Pangilinan J."/>
            <person name="Park H.-J."/>
            <person name="Ramirez L."/>
            <person name="Alfaro M."/>
            <person name="Sun H."/>
            <person name="Tritt A."/>
            <person name="Yoshinaga Y."/>
            <person name="Zwiers L.-H."/>
            <person name="Turgeon B."/>
            <person name="Goodwin S."/>
            <person name="Spatafora J."/>
            <person name="Crous P."/>
            <person name="Grigoriev I."/>
        </authorList>
    </citation>
    <scope>NUCLEOTIDE SEQUENCE</scope>
    <source>
        <strain evidence="2">Tuck. ex Michener</strain>
    </source>
</reference>
<dbReference type="Proteomes" id="UP000800092">
    <property type="component" value="Unassembled WGS sequence"/>
</dbReference>
<keyword evidence="1" id="KW-0732">Signal</keyword>